<dbReference type="InterPro" id="IPR056693">
    <property type="entry name" value="DUF7791"/>
</dbReference>
<evidence type="ECO:0000256" key="1">
    <source>
        <dbReference type="ARBA" id="ARBA00022737"/>
    </source>
</evidence>
<evidence type="ECO:0000313" key="5">
    <source>
        <dbReference type="EMBL" id="KAF4855404.1"/>
    </source>
</evidence>
<feature type="region of interest" description="Disordered" evidence="2">
    <location>
        <begin position="986"/>
        <end position="1017"/>
    </location>
</feature>
<feature type="compositionally biased region" description="Low complexity" evidence="2">
    <location>
        <begin position="1007"/>
        <end position="1017"/>
    </location>
</feature>
<sequence>MDPMSAFGLAVNILTVIDLSVKVISTTSEIRSRGESITTSDRFAMAQHFESQCEKLIGSFKPTPEPSGGSTHAAILDDDDVALRALAEEATVIARGIQQGLVRRQKGRPLVKTLRDAVLSIWGEREMKEKTERLESMRNQIQFVLMISIKTSCDVASLRGDQTWHKLDNATQQVIGTLLSDNDAIRSDMERHIEVLNQEVVSHFDQASRLASRRHDELLAAIAQRSGLDKTALLEDPAIITDRILNSLWFPRINDRYEDILPAHEKTFEWVFSRDTHFRFSSTFVEWIENGTGVYWMSGKAASGKSTLIKAMADDPRTEMLLRTWAHGQPLVTAKYLFWDQSPDVLQKSLDGLFRGILHDIIRQETSFAPLLFPDQFKEENGWSGPFPTSNELKRAFERLAFLKSSPTQVALLIDGLDEYSAPQGAQHELTETLKRAACSKHMKIVASSRPETVFEKAFSDCDKLYLQDMTSRDRILFVSDKLYEHPRTSYLVDDSGGKTAIDYLIQSAVERSEGVFLWLRLVVEALVRELDVCDCIGDLQSVLVHFPRGLEKLFLHMMQRMLRENERRGLGCLWVMHQSLGLPYKQSPYQFERQGNSGGTDYNYSFRLTASCMDGAQMPLDMVLKTELGPLSPVALEDSVAKVEKRLRSWCAGLLELKPTSDFTLDGESKEPEISFVHRSVSEFLKLPSDTSGLAEELVETSFDVDFMLMKGLLVNLKREATSWDFHDTGKIWVFVELIMRLAQFADDDKRRQTHALLSELDRSMMSLVDLRQKSPSLGLQGMCRGHSGANHWAGYFPWAPRNYPTSFRTPCNCIQRSLGFLSIAVENGLAEFVLEALDNPEIKSAVKAAMGTPLLNSACRPPPFSITIPGTIRPAIIHKLLDFGVDPNQECQDGVGNKTTPWKSMLRTVNDLEITTVEGARQFAELLTAMIKHGADQRVRIRTKMITKRKNACFGVSTDDLHAAPPNTSRKKWEACFESHRPSSALSAPQIGAPIKSGEETSYAPGSVGSLSSVPSEDSHHLRQWKANFLDVQGIVSQSFINKPSLRKESDDAVLPGKFVPFEEIGSTWEIRDEQWGLKYGATYPHNFHPPKLTSSGKASIEKMGMALLKLLHEKEATQHADSKAAQGASVDTGNSETVQSVSVQNAGLEAIQSASVQDAEPEAIQSVSVKDAEPEAVQSVSTRIPKLGKLHKVKTELLARFRRNRK</sequence>
<accession>A0A9P5ENE6</accession>
<dbReference type="AlphaFoldDB" id="A0A9P5ENE6"/>
<evidence type="ECO:0000313" key="6">
    <source>
        <dbReference type="Proteomes" id="UP000711996"/>
    </source>
</evidence>
<evidence type="ECO:0000259" key="3">
    <source>
        <dbReference type="Pfam" id="PF24883"/>
    </source>
</evidence>
<dbReference type="Pfam" id="PF25053">
    <property type="entry name" value="DUF7791"/>
    <property type="match status" value="1"/>
</dbReference>
<keyword evidence="1" id="KW-0677">Repeat</keyword>
<proteinExistence type="predicted"/>
<name>A0A9P5ENE6_COLSI</name>
<dbReference type="InterPro" id="IPR027417">
    <property type="entry name" value="P-loop_NTPase"/>
</dbReference>
<evidence type="ECO:0000256" key="2">
    <source>
        <dbReference type="SAM" id="MobiDB-lite"/>
    </source>
</evidence>
<organism evidence="5 6">
    <name type="scientific">Colletotrichum siamense</name>
    <name type="common">Anthracnose fungus</name>
    <dbReference type="NCBI Taxonomy" id="690259"/>
    <lineage>
        <taxon>Eukaryota</taxon>
        <taxon>Fungi</taxon>
        <taxon>Dikarya</taxon>
        <taxon>Ascomycota</taxon>
        <taxon>Pezizomycotina</taxon>
        <taxon>Sordariomycetes</taxon>
        <taxon>Hypocreomycetidae</taxon>
        <taxon>Glomerellales</taxon>
        <taxon>Glomerellaceae</taxon>
        <taxon>Colletotrichum</taxon>
        <taxon>Colletotrichum gloeosporioides species complex</taxon>
    </lineage>
</organism>
<comment type="caution">
    <text evidence="5">The sequence shown here is derived from an EMBL/GenBank/DDBJ whole genome shotgun (WGS) entry which is preliminary data.</text>
</comment>
<evidence type="ECO:0000259" key="4">
    <source>
        <dbReference type="Pfam" id="PF25053"/>
    </source>
</evidence>
<feature type="domain" description="Nephrocystin 3-like N-terminal" evidence="3">
    <location>
        <begin position="281"/>
        <end position="450"/>
    </location>
</feature>
<dbReference type="EMBL" id="QPMT01000031">
    <property type="protein sequence ID" value="KAF4855404.1"/>
    <property type="molecule type" value="Genomic_DNA"/>
</dbReference>
<feature type="domain" description="DUF7791" evidence="4">
    <location>
        <begin position="611"/>
        <end position="720"/>
    </location>
</feature>
<dbReference type="SUPFAM" id="SSF52540">
    <property type="entry name" value="P-loop containing nucleoside triphosphate hydrolases"/>
    <property type="match status" value="1"/>
</dbReference>
<protein>
    <recommendedName>
        <fullName evidence="7">NACHT domain-containing protein</fullName>
    </recommendedName>
</protein>
<keyword evidence="6" id="KW-1185">Reference proteome</keyword>
<gene>
    <name evidence="5" type="ORF">CGCSCA2_v009130</name>
</gene>
<dbReference type="Proteomes" id="UP000711996">
    <property type="component" value="Unassembled WGS sequence"/>
</dbReference>
<dbReference type="OrthoDB" id="443402at2759"/>
<dbReference type="InterPro" id="IPR056884">
    <property type="entry name" value="NPHP3-like_N"/>
</dbReference>
<dbReference type="PANTHER" id="PTHR10039:SF5">
    <property type="entry name" value="NACHT DOMAIN-CONTAINING PROTEIN"/>
    <property type="match status" value="1"/>
</dbReference>
<dbReference type="Gene3D" id="3.40.50.300">
    <property type="entry name" value="P-loop containing nucleotide triphosphate hydrolases"/>
    <property type="match status" value="1"/>
</dbReference>
<dbReference type="PANTHER" id="PTHR10039">
    <property type="entry name" value="AMELOGENIN"/>
    <property type="match status" value="1"/>
</dbReference>
<reference evidence="5" key="1">
    <citation type="submission" date="2019-06" db="EMBL/GenBank/DDBJ databases">
        <authorList>
            <person name="Gan P."/>
            <person name="Shirasu K."/>
        </authorList>
    </citation>
    <scope>NUCLEOTIDE SEQUENCE [LARGE SCALE GENOMIC DNA]</scope>
    <source>
        <strain evidence="5">CAD2</strain>
    </source>
</reference>
<evidence type="ECO:0008006" key="7">
    <source>
        <dbReference type="Google" id="ProtNLM"/>
    </source>
</evidence>
<dbReference type="Pfam" id="PF24883">
    <property type="entry name" value="NPHP3_N"/>
    <property type="match status" value="1"/>
</dbReference>